<dbReference type="Proteomes" id="UP001431209">
    <property type="component" value="Unassembled WGS sequence"/>
</dbReference>
<dbReference type="FunFam" id="3.30.830.10:FF:000012">
    <property type="entry name" value="Protease 3"/>
    <property type="match status" value="1"/>
</dbReference>
<name>A0AAW2ZL35_9EUKA</name>
<keyword evidence="5" id="KW-0378">Hydrolase</keyword>
<protein>
    <submittedName>
        <fullName evidence="13">Insulysin</fullName>
    </submittedName>
</protein>
<evidence type="ECO:0000256" key="6">
    <source>
        <dbReference type="ARBA" id="ARBA00022833"/>
    </source>
</evidence>
<sequence>MKPFRPFNKLKYLNQLSVHSLSRFYTSKTKLLVDNDNFIKSKSDERKYRCVELNNGLQALLISDQSSTDSAASMDVHVGYMSDPKTTPGLAHFCEHMLFLGSKQHPEEGAYKKHLNKLGGSCNASTSAEHTNYYFGINNSDNGLDSTLDIFSCFFKNPLFSIDSTQREVNAVDSEFRRHTSLDDRRLSQILKHVSNKDHPFNNFSTGNKETLKVEDNVRDQMMSFYEKHYSPTNMKLAVAGKHDLDKLQSYVENRFNDVRSSEEEERQKPQHTLFTQNGSKVHLVVPVTNQRRMTLYWEIPSSYNNYKKNVVPLLSHLIEHKHAGGFYHTFKYEQKLINDVSFGTYFTGRWFTIIYLKFELSESASQSDVLLESLSTIRGEFFKYMEQIKNLNEDTMTQYFDEIKNMDLVNFDYLDKTNAVSYVKKLSKRMHHYPINELLSVGYKNHDYDPQHSKYIIGLINSNSCTTIVSNKNLKSDDTYETEPIYGTKYKTVQLEEGSHSVSHFSKYALPHENEYIPQDLSITQLHKDNNRLDRCPPNVHSSVKQIIYRKPFISYKAPYAYCFSHVLLDRSLMLDPKSNLYLKIWLAMIREKLCVLSDMSAFAGCYFEVCSAIDGFSILMGGYNDKLNILNKQVRQKLFDINETDKDMFEKNKDDLLRAYRNMYKMQANDYANYLCNFVTTYPFVLFENVLPEVEKVTLSDVCSFVRKVEEGAWYVQNFANGNISDDIVMDVFHSNHKELSKDQVLDVKSVSIPKGVHIYECDAMNTDDNNSGVCVVFQVNSSRISCQLLSRMMKQPFFYQLRTQQQLGYVVSCSSSIRKDAISIRFNILSSAHDPRDVYLRITKFLDDFYQSLLTQDDATFQEFKDAIVNHLSKNYNNMWEESADYWQEICFEDEPQWDRNKQDADTIKNLSKSEVISLYEDTFFKNKKQLAVLVFGAKSDRSTCITDYSQTTDQATIIKDIQHFKSIIH</sequence>
<dbReference type="InterPro" id="IPR007863">
    <property type="entry name" value="Peptidase_M16_C"/>
</dbReference>
<dbReference type="SUPFAM" id="SSF63411">
    <property type="entry name" value="LuxS/MPP-like metallohydrolase"/>
    <property type="match status" value="4"/>
</dbReference>
<dbReference type="AlphaFoldDB" id="A0AAW2ZL35"/>
<dbReference type="PANTHER" id="PTHR43690">
    <property type="entry name" value="NARDILYSIN"/>
    <property type="match status" value="1"/>
</dbReference>
<dbReference type="GO" id="GO:0043171">
    <property type="term" value="P:peptide catabolic process"/>
    <property type="evidence" value="ECO:0007669"/>
    <property type="project" value="TreeGrafter"/>
</dbReference>
<evidence type="ECO:0000259" key="11">
    <source>
        <dbReference type="Pfam" id="PF16187"/>
    </source>
</evidence>
<dbReference type="InterPro" id="IPR001431">
    <property type="entry name" value="Pept_M16_Zn_BS"/>
</dbReference>
<dbReference type="PANTHER" id="PTHR43690:SF18">
    <property type="entry name" value="INSULIN-DEGRADING ENZYME-RELATED"/>
    <property type="match status" value="1"/>
</dbReference>
<feature type="domain" description="Peptidase M16 C-terminal" evidence="10">
    <location>
        <begin position="219"/>
        <end position="354"/>
    </location>
</feature>
<evidence type="ECO:0000313" key="14">
    <source>
        <dbReference type="Proteomes" id="UP001431209"/>
    </source>
</evidence>
<proteinExistence type="inferred from homology"/>
<dbReference type="InterPro" id="IPR011765">
    <property type="entry name" value="Pept_M16_N"/>
</dbReference>
<feature type="domain" description="Coenzyme PQQ synthesis protein F-like C-terminal lobe" evidence="12">
    <location>
        <begin position="791"/>
        <end position="890"/>
    </location>
</feature>
<evidence type="ECO:0000256" key="4">
    <source>
        <dbReference type="ARBA" id="ARBA00022723"/>
    </source>
</evidence>
<keyword evidence="4" id="KW-0479">Metal-binding</keyword>
<dbReference type="EMBL" id="JAOPGA020001589">
    <property type="protein sequence ID" value="KAL0489698.1"/>
    <property type="molecule type" value="Genomic_DNA"/>
</dbReference>
<keyword evidence="3" id="KW-0645">Protease</keyword>
<dbReference type="InterPro" id="IPR032632">
    <property type="entry name" value="Peptidase_M16_M"/>
</dbReference>
<evidence type="ECO:0000256" key="7">
    <source>
        <dbReference type="ARBA" id="ARBA00023049"/>
    </source>
</evidence>
<evidence type="ECO:0000256" key="3">
    <source>
        <dbReference type="ARBA" id="ARBA00022670"/>
    </source>
</evidence>
<keyword evidence="6" id="KW-0862">Zinc</keyword>
<evidence type="ECO:0000256" key="8">
    <source>
        <dbReference type="RuleBase" id="RU004447"/>
    </source>
</evidence>
<comment type="cofactor">
    <cofactor evidence="1">
        <name>Zn(2+)</name>
        <dbReference type="ChEBI" id="CHEBI:29105"/>
    </cofactor>
</comment>
<dbReference type="InterPro" id="IPR011249">
    <property type="entry name" value="Metalloenz_LuxS/M16"/>
</dbReference>
<evidence type="ECO:0000256" key="5">
    <source>
        <dbReference type="ARBA" id="ARBA00022801"/>
    </source>
</evidence>
<dbReference type="Gene3D" id="3.30.830.10">
    <property type="entry name" value="Metalloenzyme, LuxS/M16 peptidase-like"/>
    <property type="match status" value="4"/>
</dbReference>
<evidence type="ECO:0000259" key="12">
    <source>
        <dbReference type="Pfam" id="PF22456"/>
    </source>
</evidence>
<reference evidence="13 14" key="1">
    <citation type="submission" date="2024-03" db="EMBL/GenBank/DDBJ databases">
        <title>The Acrasis kona genome and developmental transcriptomes reveal deep origins of eukaryotic multicellular pathways.</title>
        <authorList>
            <person name="Sheikh S."/>
            <person name="Fu C.-J."/>
            <person name="Brown M.W."/>
            <person name="Baldauf S.L."/>
        </authorList>
    </citation>
    <scope>NUCLEOTIDE SEQUENCE [LARGE SCALE GENOMIC DNA]</scope>
    <source>
        <strain evidence="13 14">ATCC MYA-3509</strain>
    </source>
</reference>
<dbReference type="GO" id="GO:0046872">
    <property type="term" value="F:metal ion binding"/>
    <property type="evidence" value="ECO:0007669"/>
    <property type="project" value="UniProtKB-KW"/>
</dbReference>
<dbReference type="PROSITE" id="PS00143">
    <property type="entry name" value="INSULINASE"/>
    <property type="match status" value="1"/>
</dbReference>
<dbReference type="GO" id="GO:0005739">
    <property type="term" value="C:mitochondrion"/>
    <property type="evidence" value="ECO:0007669"/>
    <property type="project" value="TreeGrafter"/>
</dbReference>
<keyword evidence="14" id="KW-1185">Reference proteome</keyword>
<organism evidence="13 14">
    <name type="scientific">Acrasis kona</name>
    <dbReference type="NCBI Taxonomy" id="1008807"/>
    <lineage>
        <taxon>Eukaryota</taxon>
        <taxon>Discoba</taxon>
        <taxon>Heterolobosea</taxon>
        <taxon>Tetramitia</taxon>
        <taxon>Eutetramitia</taxon>
        <taxon>Acrasidae</taxon>
        <taxon>Acrasis</taxon>
    </lineage>
</organism>
<dbReference type="Pfam" id="PF16187">
    <property type="entry name" value="Peptidase_M16_M"/>
    <property type="match status" value="1"/>
</dbReference>
<gene>
    <name evidence="13" type="ORF">AKO1_011400</name>
</gene>
<dbReference type="Pfam" id="PF00675">
    <property type="entry name" value="Peptidase_M16"/>
    <property type="match status" value="1"/>
</dbReference>
<evidence type="ECO:0000256" key="1">
    <source>
        <dbReference type="ARBA" id="ARBA00001947"/>
    </source>
</evidence>
<dbReference type="Pfam" id="PF22456">
    <property type="entry name" value="PqqF-like_C_4"/>
    <property type="match status" value="1"/>
</dbReference>
<evidence type="ECO:0000259" key="9">
    <source>
        <dbReference type="Pfam" id="PF00675"/>
    </source>
</evidence>
<keyword evidence="7" id="KW-0482">Metalloprotease</keyword>
<evidence type="ECO:0000256" key="2">
    <source>
        <dbReference type="ARBA" id="ARBA00007261"/>
    </source>
</evidence>
<dbReference type="Pfam" id="PF05193">
    <property type="entry name" value="Peptidase_M16_C"/>
    <property type="match status" value="1"/>
</dbReference>
<accession>A0AAW2ZL35</accession>
<feature type="domain" description="Peptidase M16 N-terminal" evidence="9">
    <location>
        <begin position="60"/>
        <end position="179"/>
    </location>
</feature>
<comment type="similarity">
    <text evidence="2 8">Belongs to the peptidase M16 family.</text>
</comment>
<evidence type="ECO:0000259" key="10">
    <source>
        <dbReference type="Pfam" id="PF05193"/>
    </source>
</evidence>
<feature type="domain" description="Peptidase M16 middle/third" evidence="11">
    <location>
        <begin position="412"/>
        <end position="683"/>
    </location>
</feature>
<dbReference type="GO" id="GO:0005829">
    <property type="term" value="C:cytosol"/>
    <property type="evidence" value="ECO:0007669"/>
    <property type="project" value="TreeGrafter"/>
</dbReference>
<dbReference type="InterPro" id="IPR054734">
    <property type="entry name" value="PqqF-like_C_4"/>
</dbReference>
<dbReference type="InterPro" id="IPR050626">
    <property type="entry name" value="Peptidase_M16"/>
</dbReference>
<comment type="caution">
    <text evidence="13">The sequence shown here is derived from an EMBL/GenBank/DDBJ whole genome shotgun (WGS) entry which is preliminary data.</text>
</comment>
<dbReference type="GO" id="GO:0004222">
    <property type="term" value="F:metalloendopeptidase activity"/>
    <property type="evidence" value="ECO:0007669"/>
    <property type="project" value="InterPro"/>
</dbReference>
<evidence type="ECO:0000313" key="13">
    <source>
        <dbReference type="EMBL" id="KAL0489698.1"/>
    </source>
</evidence>
<dbReference type="GO" id="GO:0051603">
    <property type="term" value="P:proteolysis involved in protein catabolic process"/>
    <property type="evidence" value="ECO:0007669"/>
    <property type="project" value="TreeGrafter"/>
</dbReference>